<dbReference type="Proteomes" id="UP000014909">
    <property type="component" value="Plasmid unnamed"/>
</dbReference>
<accession>S5AJ27</accession>
<sequence length="217" mass="25212">MSVENKFIKIDSFNIKKIANMMMDLANVNARNIPKLSMEKAAAYVFSQALTKQKDFKEAYKDNRIPRVIPRDPRKFYTGFKSWAEFIDIGEREYQQNGVPSTTIPTYDTLREEVQKKHISTRLAYNESAKNGELGELAPARPDIVYQEFRTWSLFLAKSSSDVFLSFSQAKTKVKEMGIKTSTQWFELCSQGNRPPEIPFNPKEYYSEWQGWTAFLK</sequence>
<gene>
    <name evidence="1" type="ORF">I633_22501</name>
</gene>
<dbReference type="AlphaFoldDB" id="S5AJ27"/>
<keyword evidence="1" id="KW-0614">Plasmid</keyword>
<dbReference type="EMBL" id="CP004847">
    <property type="protein sequence ID" value="AGP79920.1"/>
    <property type="molecule type" value="Genomic_DNA"/>
</dbReference>
<geneLocation type="plasmid" evidence="1">
    <name>unnamed</name>
</geneLocation>
<proteinExistence type="predicted"/>
<protein>
    <submittedName>
        <fullName evidence="1">Uncharacterized protein</fullName>
    </submittedName>
</protein>
<dbReference type="HOGENOM" id="CLU_1270096_0_0_6"/>
<dbReference type="KEGG" id="amh:I633_22501"/>
<evidence type="ECO:0000313" key="1">
    <source>
        <dbReference type="EMBL" id="AGP79920.1"/>
    </source>
</evidence>
<evidence type="ECO:0000313" key="2">
    <source>
        <dbReference type="Proteomes" id="UP000014909"/>
    </source>
</evidence>
<dbReference type="BioCyc" id="AMAC1300253:G12YX-3567-MONOMER"/>
<organism evidence="1 2">
    <name type="scientific">Alteromonas mediterranea 615</name>
    <dbReference type="NCBI Taxonomy" id="1300253"/>
    <lineage>
        <taxon>Bacteria</taxon>
        <taxon>Pseudomonadati</taxon>
        <taxon>Pseudomonadota</taxon>
        <taxon>Gammaproteobacteria</taxon>
        <taxon>Alteromonadales</taxon>
        <taxon>Alteromonadaceae</taxon>
        <taxon>Alteromonas/Salinimonas group</taxon>
        <taxon>Alteromonas</taxon>
    </lineage>
</organism>
<name>S5AJ27_9ALTE</name>
<dbReference type="PATRIC" id="fig|1300253.3.peg.4688"/>
<reference evidence="1 2" key="1">
    <citation type="journal article" date="2013" name="Genome Biol. Evol.">
        <title>Genomic Diversity of "Deep Ecotype" Alteromonas macleodii Isolates: Evidence for Pan-Mediterranean Clonal Frames.</title>
        <authorList>
            <person name="Lopez-Perez M."/>
            <person name="Gonzaga A."/>
            <person name="Rodriguez-Valera F."/>
        </authorList>
    </citation>
    <scope>NUCLEOTIDE SEQUENCE [LARGE SCALE GENOMIC DNA]</scope>
    <source>
        <strain evidence="2">'English Channel 615'</strain>
        <plasmid evidence="2">Plasmid</plasmid>
    </source>
</reference>